<name>A0ABR9XMI4_9SPHI</name>
<organism evidence="2 3">
    <name type="scientific">Mucilaginibacter boryungensis</name>
    <dbReference type="NCBI Taxonomy" id="768480"/>
    <lineage>
        <taxon>Bacteria</taxon>
        <taxon>Pseudomonadati</taxon>
        <taxon>Bacteroidota</taxon>
        <taxon>Sphingobacteriia</taxon>
        <taxon>Sphingobacteriales</taxon>
        <taxon>Sphingobacteriaceae</taxon>
        <taxon>Mucilaginibacter</taxon>
    </lineage>
</organism>
<dbReference type="RefSeq" id="WP_194107683.1">
    <property type="nucleotide sequence ID" value="NZ_JADFFM010000002.1"/>
</dbReference>
<feature type="transmembrane region" description="Helical" evidence="1">
    <location>
        <begin position="12"/>
        <end position="34"/>
    </location>
</feature>
<keyword evidence="1" id="KW-0812">Transmembrane</keyword>
<protein>
    <recommendedName>
        <fullName evidence="4">Prepilin-type N-terminal cleavage/methylation domain-containing protein</fullName>
    </recommendedName>
</protein>
<proteinExistence type="predicted"/>
<evidence type="ECO:0000313" key="3">
    <source>
        <dbReference type="Proteomes" id="UP000632774"/>
    </source>
</evidence>
<sequence length="118" mass="13173">MAPLNKKVQASSVLEVIISMLVIIIIFGIAMMIFSNVTNSSLSIKKSKAEALIKQQMLLLARSQHLADETLRADEFKLDVKVSAYSENKKLNEVSITAFDGNQQQVAVYKQIMINKDE</sequence>
<keyword evidence="1" id="KW-0472">Membrane</keyword>
<dbReference type="Proteomes" id="UP000632774">
    <property type="component" value="Unassembled WGS sequence"/>
</dbReference>
<keyword evidence="1" id="KW-1133">Transmembrane helix</keyword>
<gene>
    <name evidence="2" type="ORF">IRJ18_18005</name>
</gene>
<evidence type="ECO:0008006" key="4">
    <source>
        <dbReference type="Google" id="ProtNLM"/>
    </source>
</evidence>
<keyword evidence="3" id="KW-1185">Reference proteome</keyword>
<dbReference type="EMBL" id="JADFFM010000002">
    <property type="protein sequence ID" value="MBE9668269.1"/>
    <property type="molecule type" value="Genomic_DNA"/>
</dbReference>
<comment type="caution">
    <text evidence="2">The sequence shown here is derived from an EMBL/GenBank/DDBJ whole genome shotgun (WGS) entry which is preliminary data.</text>
</comment>
<evidence type="ECO:0000313" key="2">
    <source>
        <dbReference type="EMBL" id="MBE9668269.1"/>
    </source>
</evidence>
<accession>A0ABR9XMI4</accession>
<evidence type="ECO:0000256" key="1">
    <source>
        <dbReference type="SAM" id="Phobius"/>
    </source>
</evidence>
<reference evidence="2 3" key="1">
    <citation type="submission" date="2020-10" db="EMBL/GenBank/DDBJ databases">
        <title>Mucilaginibacter mali sp. nov., isolated from rhizosphere soil of apple orchard.</title>
        <authorList>
            <person name="Lee J.-S."/>
            <person name="Kim H.S."/>
            <person name="Kim J.-S."/>
        </authorList>
    </citation>
    <scope>NUCLEOTIDE SEQUENCE [LARGE SCALE GENOMIC DNA]</scope>
    <source>
        <strain evidence="2 3">KCTC 23157</strain>
    </source>
</reference>